<keyword evidence="7" id="KW-1185">Reference proteome</keyword>
<evidence type="ECO:0000256" key="3">
    <source>
        <dbReference type="ARBA" id="ARBA00022737"/>
    </source>
</evidence>
<feature type="domain" description="LRRCT" evidence="5">
    <location>
        <begin position="911"/>
        <end position="953"/>
    </location>
</feature>
<evidence type="ECO:0000256" key="4">
    <source>
        <dbReference type="SAM" id="MobiDB-lite"/>
    </source>
</evidence>
<name>A0A482WEV5_ASBVE</name>
<dbReference type="SMART" id="SM00369">
    <property type="entry name" value="LRR_TYP"/>
    <property type="match status" value="24"/>
</dbReference>
<dbReference type="SUPFAM" id="SSF52058">
    <property type="entry name" value="L domain-like"/>
    <property type="match status" value="4"/>
</dbReference>
<proteinExistence type="predicted"/>
<feature type="compositionally biased region" description="Basic and acidic residues" evidence="4">
    <location>
        <begin position="1061"/>
        <end position="1070"/>
    </location>
</feature>
<dbReference type="SMART" id="SM00364">
    <property type="entry name" value="LRR_BAC"/>
    <property type="match status" value="12"/>
</dbReference>
<accession>A0A482WEV5</accession>
<evidence type="ECO:0000256" key="2">
    <source>
        <dbReference type="ARBA" id="ARBA00022729"/>
    </source>
</evidence>
<dbReference type="PANTHER" id="PTHR24366:SF170">
    <property type="entry name" value="RE50361P"/>
    <property type="match status" value="1"/>
</dbReference>
<keyword evidence="3" id="KW-0677">Repeat</keyword>
<sequence>MSVLVLGIDAEKRCPPQEVILPCRCLVKGEEFQIWCSHSDLPSVLEGLRAIGEFIVEPIDELILENNYLPSLPGRTFIPLKVMRLMLRYNGLERVSSDWLVGLEQSLMELFIVEPDLRSLPDDTLIHLNNLEAITVQTNLMKRYPLFSGLPKLRYIQLESLSLLELSSRNFKDLPALETIHISNSPRLTRLEASFLQDLPKLSLVNISYCGISWMHPRAITRLPILKQLSLVGNKIVDVGMVGRGARDLPQLEILRLDHNYIDKITEAAFVDLPSLKRLYLSNNHISELQYGAFHRVPLLRSLYLNKNMVRRVHPESFLQHSGSGLEELWLVDNDISHVVELRSLLDALPRLIFLDMSYNNLEAIPFGTLRGHPTLERLHLDHNKINLIDNEAFMAMPALRELRLKNNSLSDILEGPLWNLPALKGLDLSGNFFRRLEPRLLANLPSLRRIDLSNNELSFIDSASFLLTPALEHINLSHNALSSLHPATFRPLLSLYDLDVSYNYLVEFVPNLPRGIEYVHMSHNKISAIPTPPSPDLDLPSLRMLDISYNEIHRISPNSLRSLSQLRRLYFGKNALQKLDEDALAGLSRLEVINLEGNKIVQIHRKALREMMELKELNLRDNRLDIIFPEILNETPLLKKLDISNNKLVELLPGTLDKTKELQIIDASDNFLVQLPPNLFGMKNLKVLDLANNRLKDLHPETLNSLTSLRELRLANNYIQELKEGAFDNLQHLRSLCLDSNEVEIVEANAVRSLPVLKSLKLSRNKLKEIPNFAFNNLPALQVAELQENQIRNIGNNAFHSVPHLVLLNLSHNHLVGLDDAGLRGLKSLEMLDVSNNKISRVTGANLEQMEWLVELRMNDNNICAVHGSPFNGMPRLRVLNMKNNKMMSLPEQAVQKLRSNIAVLDIDGNPLVCTCNLLWMQAWLQESSSVGPKCADGTLLREVRLSRQECSPEERNVELVAPGCEAELLSAPEAFGTSQVFSPWMNLKANISKENQNHLAPSPEESEYFYDEYVDYPFNDTKNNLPQDQKTDGGNPTPKSPHYTPGDTPTIYAAPKNKTKPDIPKEVSDSPSTSGFTFFGVPLPSLNLKNLLGGNGRMDDKKSTTNTPIAERKMAIVNKPARSGARGGLGLPSSPEVQTGGFVPLLPGSGGFKPIPNPLLQQPQISNLTFNKITTTQVPIPQSTESYLLKKNGLVSMGHPIPTPSPTVAPRTDSSVTQNVSESKDEVSETFAKIEEIATKLKVTTTAPEIQTAAANEEKFEDLFQEAIDNVPVGTTEVGIMEILNSTTELTTVTVETVETIPTPTTSPKPKEEAKKVVATPLSALLVPGGQQPEFRPAGRPIITKVPSPHISGSAPLLSNLDFAEISEPSPLNKEGKTTKHYMVPIVPITTPRASTRDDTSWD</sequence>
<dbReference type="InterPro" id="IPR032675">
    <property type="entry name" value="LRR_dom_sf"/>
</dbReference>
<dbReference type="OrthoDB" id="8195690at2759"/>
<dbReference type="FunFam" id="3.80.10.10:FF:001164">
    <property type="entry name" value="GH01279p"/>
    <property type="match status" value="1"/>
</dbReference>
<dbReference type="Proteomes" id="UP000292052">
    <property type="component" value="Unassembled WGS sequence"/>
</dbReference>
<dbReference type="InterPro" id="IPR000483">
    <property type="entry name" value="Cys-rich_flank_reg_C"/>
</dbReference>
<dbReference type="GO" id="GO:0071944">
    <property type="term" value="C:cell periphery"/>
    <property type="evidence" value="ECO:0007669"/>
    <property type="project" value="UniProtKB-ARBA"/>
</dbReference>
<dbReference type="InterPro" id="IPR001611">
    <property type="entry name" value="Leu-rich_rpt"/>
</dbReference>
<keyword evidence="2" id="KW-0732">Signal</keyword>
<dbReference type="InterPro" id="IPR003591">
    <property type="entry name" value="Leu-rich_rpt_typical-subtyp"/>
</dbReference>
<feature type="region of interest" description="Disordered" evidence="4">
    <location>
        <begin position="1022"/>
        <end position="1073"/>
    </location>
</feature>
<organism evidence="6 7">
    <name type="scientific">Asbolus verrucosus</name>
    <name type="common">Desert ironclad beetle</name>
    <dbReference type="NCBI Taxonomy" id="1661398"/>
    <lineage>
        <taxon>Eukaryota</taxon>
        <taxon>Metazoa</taxon>
        <taxon>Ecdysozoa</taxon>
        <taxon>Arthropoda</taxon>
        <taxon>Hexapoda</taxon>
        <taxon>Insecta</taxon>
        <taxon>Pterygota</taxon>
        <taxon>Neoptera</taxon>
        <taxon>Endopterygota</taxon>
        <taxon>Coleoptera</taxon>
        <taxon>Polyphaga</taxon>
        <taxon>Cucujiformia</taxon>
        <taxon>Tenebrionidae</taxon>
        <taxon>Pimeliinae</taxon>
        <taxon>Asbolus</taxon>
    </lineage>
</organism>
<dbReference type="STRING" id="1661398.A0A482WEV5"/>
<dbReference type="PROSITE" id="PS51450">
    <property type="entry name" value="LRR"/>
    <property type="match status" value="8"/>
</dbReference>
<feature type="region of interest" description="Disordered" evidence="4">
    <location>
        <begin position="1205"/>
        <end position="1226"/>
    </location>
</feature>
<dbReference type="Pfam" id="PF00560">
    <property type="entry name" value="LRR_1"/>
    <property type="match status" value="2"/>
</dbReference>
<feature type="compositionally biased region" description="Polar residues" evidence="4">
    <location>
        <begin position="1214"/>
        <end position="1223"/>
    </location>
</feature>
<dbReference type="SMART" id="SM00082">
    <property type="entry name" value="LRRCT"/>
    <property type="match status" value="1"/>
</dbReference>
<dbReference type="Gene3D" id="3.80.10.10">
    <property type="entry name" value="Ribonuclease Inhibitor"/>
    <property type="match status" value="6"/>
</dbReference>
<dbReference type="PANTHER" id="PTHR24366">
    <property type="entry name" value="IG(IMMUNOGLOBULIN) AND LRR(LEUCINE RICH REPEAT) DOMAINS"/>
    <property type="match status" value="1"/>
</dbReference>
<evidence type="ECO:0000313" key="6">
    <source>
        <dbReference type="EMBL" id="RZC43108.1"/>
    </source>
</evidence>
<comment type="caution">
    <text evidence="6">The sequence shown here is derived from an EMBL/GenBank/DDBJ whole genome shotgun (WGS) entry which is preliminary data.</text>
</comment>
<keyword evidence="1" id="KW-0433">Leucine-rich repeat</keyword>
<feature type="compositionally biased region" description="Polar residues" evidence="4">
    <location>
        <begin position="1022"/>
        <end position="1036"/>
    </location>
</feature>
<dbReference type="Pfam" id="PF13855">
    <property type="entry name" value="LRR_8"/>
    <property type="match status" value="8"/>
</dbReference>
<dbReference type="EMBL" id="QDEB01001727">
    <property type="protein sequence ID" value="RZC43108.1"/>
    <property type="molecule type" value="Genomic_DNA"/>
</dbReference>
<protein>
    <submittedName>
        <fullName evidence="6">LRR 8 domain containing protein</fullName>
    </submittedName>
</protein>
<dbReference type="SMART" id="SM00365">
    <property type="entry name" value="LRR_SD22"/>
    <property type="match status" value="7"/>
</dbReference>
<evidence type="ECO:0000313" key="7">
    <source>
        <dbReference type="Proteomes" id="UP000292052"/>
    </source>
</evidence>
<evidence type="ECO:0000256" key="1">
    <source>
        <dbReference type="ARBA" id="ARBA00022614"/>
    </source>
</evidence>
<evidence type="ECO:0000259" key="5">
    <source>
        <dbReference type="SMART" id="SM00082"/>
    </source>
</evidence>
<reference evidence="6 7" key="1">
    <citation type="submission" date="2017-03" db="EMBL/GenBank/DDBJ databases">
        <title>Genome of the blue death feigning beetle - Asbolus verrucosus.</title>
        <authorList>
            <person name="Rider S.D."/>
        </authorList>
    </citation>
    <scope>NUCLEOTIDE SEQUENCE [LARGE SCALE GENOMIC DNA]</scope>
    <source>
        <strain evidence="6">Butters</strain>
        <tissue evidence="6">Head and leg muscle</tissue>
    </source>
</reference>
<gene>
    <name evidence="6" type="ORF">BDFB_000801</name>
</gene>